<name>A0AAW2RSN1_9LAMI</name>
<dbReference type="EMBL" id="JACGWM010000003">
    <property type="protein sequence ID" value="KAL0382957.1"/>
    <property type="molecule type" value="Genomic_DNA"/>
</dbReference>
<evidence type="ECO:0000256" key="3">
    <source>
        <dbReference type="ARBA" id="ARBA00022525"/>
    </source>
</evidence>
<dbReference type="GO" id="GO:0033612">
    <property type="term" value="F:receptor serine/threonine kinase binding"/>
    <property type="evidence" value="ECO:0007669"/>
    <property type="project" value="InterPro"/>
</dbReference>
<dbReference type="PANTHER" id="PTHR36349:SF2">
    <property type="entry name" value="PROTEIN CLAVATA 3"/>
    <property type="match status" value="1"/>
</dbReference>
<accession>A0AAW2RSN1</accession>
<keyword evidence="5" id="KW-0221">Differentiation</keyword>
<comment type="similarity">
    <text evidence="2">Belongs to the CLV3/ESR signal peptide family.</text>
</comment>
<dbReference type="AlphaFoldDB" id="A0AAW2RSN1"/>
<dbReference type="GO" id="GO:0030154">
    <property type="term" value="P:cell differentiation"/>
    <property type="evidence" value="ECO:0007669"/>
    <property type="project" value="UniProtKB-KW"/>
</dbReference>
<evidence type="ECO:0000256" key="2">
    <source>
        <dbReference type="ARBA" id="ARBA00005416"/>
    </source>
</evidence>
<comment type="subcellular location">
    <subcellularLocation>
        <location evidence="1">Secreted</location>
    </subcellularLocation>
</comment>
<reference evidence="8" key="2">
    <citation type="journal article" date="2024" name="Plant">
        <title>Genomic evolution and insights into agronomic trait innovations of Sesamum species.</title>
        <authorList>
            <person name="Miao H."/>
            <person name="Wang L."/>
            <person name="Qu L."/>
            <person name="Liu H."/>
            <person name="Sun Y."/>
            <person name="Le M."/>
            <person name="Wang Q."/>
            <person name="Wei S."/>
            <person name="Zheng Y."/>
            <person name="Lin W."/>
            <person name="Duan Y."/>
            <person name="Cao H."/>
            <person name="Xiong S."/>
            <person name="Wang X."/>
            <person name="Wei L."/>
            <person name="Li C."/>
            <person name="Ma Q."/>
            <person name="Ju M."/>
            <person name="Zhao R."/>
            <person name="Li G."/>
            <person name="Mu C."/>
            <person name="Tian Q."/>
            <person name="Mei H."/>
            <person name="Zhang T."/>
            <person name="Gao T."/>
            <person name="Zhang H."/>
        </authorList>
    </citation>
    <scope>NUCLEOTIDE SEQUENCE</scope>
    <source>
        <strain evidence="8">KEN8</strain>
    </source>
</reference>
<feature type="chain" id="PRO_5043822768" evidence="7">
    <location>
        <begin position="26"/>
        <end position="161"/>
    </location>
</feature>
<organism evidence="8">
    <name type="scientific">Sesamum calycinum</name>
    <dbReference type="NCBI Taxonomy" id="2727403"/>
    <lineage>
        <taxon>Eukaryota</taxon>
        <taxon>Viridiplantae</taxon>
        <taxon>Streptophyta</taxon>
        <taxon>Embryophyta</taxon>
        <taxon>Tracheophyta</taxon>
        <taxon>Spermatophyta</taxon>
        <taxon>Magnoliopsida</taxon>
        <taxon>eudicotyledons</taxon>
        <taxon>Gunneridae</taxon>
        <taxon>Pentapetalae</taxon>
        <taxon>asterids</taxon>
        <taxon>lamiids</taxon>
        <taxon>Lamiales</taxon>
        <taxon>Pedaliaceae</taxon>
        <taxon>Sesamum</taxon>
    </lineage>
</organism>
<dbReference type="InterPro" id="IPR044962">
    <property type="entry name" value="CLV3/ESR"/>
</dbReference>
<feature type="region of interest" description="Disordered" evidence="6">
    <location>
        <begin position="137"/>
        <end position="161"/>
    </location>
</feature>
<keyword evidence="4 7" id="KW-0732">Signal</keyword>
<protein>
    <submittedName>
        <fullName evidence="8">Uncharacterized protein</fullName>
    </submittedName>
</protein>
<proteinExistence type="inferred from homology"/>
<evidence type="ECO:0000313" key="8">
    <source>
        <dbReference type="EMBL" id="KAL0382957.1"/>
    </source>
</evidence>
<gene>
    <name evidence="8" type="ORF">Scaly_0583000</name>
</gene>
<evidence type="ECO:0000256" key="4">
    <source>
        <dbReference type="ARBA" id="ARBA00022729"/>
    </source>
</evidence>
<evidence type="ECO:0000256" key="6">
    <source>
        <dbReference type="SAM" id="MobiDB-lite"/>
    </source>
</evidence>
<evidence type="ECO:0000256" key="5">
    <source>
        <dbReference type="ARBA" id="ARBA00022782"/>
    </source>
</evidence>
<dbReference type="PANTHER" id="PTHR36349">
    <property type="entry name" value="PROTEIN CLAVATA 3"/>
    <property type="match status" value="1"/>
</dbReference>
<reference evidence="8" key="1">
    <citation type="submission" date="2020-06" db="EMBL/GenBank/DDBJ databases">
        <authorList>
            <person name="Li T."/>
            <person name="Hu X."/>
            <person name="Zhang T."/>
            <person name="Song X."/>
            <person name="Zhang H."/>
            <person name="Dai N."/>
            <person name="Sheng W."/>
            <person name="Hou X."/>
            <person name="Wei L."/>
        </authorList>
    </citation>
    <scope>NUCLEOTIDE SEQUENCE</scope>
    <source>
        <strain evidence="8">KEN8</strain>
        <tissue evidence="8">Leaf</tissue>
    </source>
</reference>
<dbReference type="GO" id="GO:0005576">
    <property type="term" value="C:extracellular region"/>
    <property type="evidence" value="ECO:0007669"/>
    <property type="project" value="UniProtKB-SubCell"/>
</dbReference>
<sequence>MGGCTSTNVLLLFVILFSIFSISFQNETSETRDLFYRKLEYDLSFANKYHEERTFVNSLKAVPSRPNPLHGEALPVATPTLTGSLRDAPSGPDPIHHKVPIVATPTLRGSLRDAPFGPDPIYYKVPLVATPTLRGSLRDAPSGPDPIHHKVPPVAASNLIS</sequence>
<feature type="signal peptide" evidence="7">
    <location>
        <begin position="1"/>
        <end position="25"/>
    </location>
</feature>
<keyword evidence="3" id="KW-0964">Secreted</keyword>
<comment type="caution">
    <text evidence="8">The sequence shown here is derived from an EMBL/GenBank/DDBJ whole genome shotgun (WGS) entry which is preliminary data.</text>
</comment>
<evidence type="ECO:0000256" key="7">
    <source>
        <dbReference type="SAM" id="SignalP"/>
    </source>
</evidence>
<evidence type="ECO:0000256" key="1">
    <source>
        <dbReference type="ARBA" id="ARBA00004613"/>
    </source>
</evidence>